<keyword evidence="7" id="KW-1185">Reference proteome</keyword>
<name>A0A225W176_9STRA</name>
<evidence type="ECO:0000256" key="2">
    <source>
        <dbReference type="ARBA" id="ARBA00010400"/>
    </source>
</evidence>
<evidence type="ECO:0000313" key="6">
    <source>
        <dbReference type="EMBL" id="OWZ10610.1"/>
    </source>
</evidence>
<evidence type="ECO:0000256" key="5">
    <source>
        <dbReference type="RuleBase" id="RU367124"/>
    </source>
</evidence>
<feature type="chain" id="PRO_5045012851" description="RxLR effector protein" evidence="5">
    <location>
        <begin position="22"/>
        <end position="178"/>
    </location>
</feature>
<feature type="signal peptide" evidence="5">
    <location>
        <begin position="1"/>
        <end position="21"/>
    </location>
</feature>
<sequence length="178" mass="19999">MRFYSLLLSLLHLSLVFCCYAAASSQTDNLGISLTDHSISSTPDDKGKRLLRIAASVSGDEEKTTLNSIEGEDRGILSSLRSKVVSAKEKVSMSMKLKRWAKNDESLDEVQKLLSMEGLSGTALTSHKNYKYLKQYLYNRQGEELKHMVFQDLSTFEVWKKLGLDTLSKNPTVILKDT</sequence>
<evidence type="ECO:0000256" key="3">
    <source>
        <dbReference type="ARBA" id="ARBA00022525"/>
    </source>
</evidence>
<feature type="non-terminal residue" evidence="6">
    <location>
        <position position="178"/>
    </location>
</feature>
<gene>
    <name evidence="6" type="ORF">PHMEG_00016519</name>
</gene>
<dbReference type="Pfam" id="PF16810">
    <property type="entry name" value="RXLR"/>
    <property type="match status" value="1"/>
</dbReference>
<comment type="similarity">
    <text evidence="2 5">Belongs to the RxLR effector family.</text>
</comment>
<accession>A0A225W176</accession>
<dbReference type="AlphaFoldDB" id="A0A225W176"/>
<dbReference type="Proteomes" id="UP000198211">
    <property type="component" value="Unassembled WGS sequence"/>
</dbReference>
<proteinExistence type="inferred from homology"/>
<keyword evidence="4 5" id="KW-0732">Signal</keyword>
<comment type="domain">
    <text evidence="5">The RxLR-dEER motif acts to carry the protein into the host cell cytoplasm through binding to cell surface phosphatidylinositol-3-phosphate.</text>
</comment>
<comment type="subcellular location">
    <subcellularLocation>
        <location evidence="1 5">Secreted</location>
    </subcellularLocation>
</comment>
<dbReference type="EMBL" id="NBNE01002393">
    <property type="protein sequence ID" value="OWZ10610.1"/>
    <property type="molecule type" value="Genomic_DNA"/>
</dbReference>
<comment type="caution">
    <text evidence="6">The sequence shown here is derived from an EMBL/GenBank/DDBJ whole genome shotgun (WGS) entry which is preliminary data.</text>
</comment>
<comment type="function">
    <text evidence="5">Effector that suppresses plant defense responses during pathogen infection.</text>
</comment>
<protein>
    <recommendedName>
        <fullName evidence="5">RxLR effector protein</fullName>
    </recommendedName>
</protein>
<keyword evidence="3 5" id="KW-0964">Secreted</keyword>
<evidence type="ECO:0000313" key="7">
    <source>
        <dbReference type="Proteomes" id="UP000198211"/>
    </source>
</evidence>
<evidence type="ECO:0000256" key="1">
    <source>
        <dbReference type="ARBA" id="ARBA00004613"/>
    </source>
</evidence>
<evidence type="ECO:0000256" key="4">
    <source>
        <dbReference type="ARBA" id="ARBA00022729"/>
    </source>
</evidence>
<dbReference type="OrthoDB" id="128134at2759"/>
<dbReference type="InterPro" id="IPR031825">
    <property type="entry name" value="RXLR"/>
</dbReference>
<organism evidence="6 7">
    <name type="scientific">Phytophthora megakarya</name>
    <dbReference type="NCBI Taxonomy" id="4795"/>
    <lineage>
        <taxon>Eukaryota</taxon>
        <taxon>Sar</taxon>
        <taxon>Stramenopiles</taxon>
        <taxon>Oomycota</taxon>
        <taxon>Peronosporomycetes</taxon>
        <taxon>Peronosporales</taxon>
        <taxon>Peronosporaceae</taxon>
        <taxon>Phytophthora</taxon>
    </lineage>
</organism>
<reference evidence="7" key="1">
    <citation type="submission" date="2017-03" db="EMBL/GenBank/DDBJ databases">
        <title>Phytopthora megakarya and P. palmivora, two closely related causual agents of cacao black pod achieved similar genome size and gene model numbers by different mechanisms.</title>
        <authorList>
            <person name="Ali S."/>
            <person name="Shao J."/>
            <person name="Larry D.J."/>
            <person name="Kronmiller B."/>
            <person name="Shen D."/>
            <person name="Strem M.D."/>
            <person name="Melnick R.L."/>
            <person name="Guiltinan M.J."/>
            <person name="Tyler B.M."/>
            <person name="Meinhardt L.W."/>
            <person name="Bailey B.A."/>
        </authorList>
    </citation>
    <scope>NUCLEOTIDE SEQUENCE [LARGE SCALE GENOMIC DNA]</scope>
    <source>
        <strain evidence="7">zdho120</strain>
    </source>
</reference>